<evidence type="ECO:0000313" key="1">
    <source>
        <dbReference type="EMBL" id="NKW09612.1"/>
    </source>
</evidence>
<proteinExistence type="predicted"/>
<dbReference type="EMBL" id="JAAXZB010000001">
    <property type="protein sequence ID" value="NKW09612.1"/>
    <property type="molecule type" value="Genomic_DNA"/>
</dbReference>
<sequence length="124" mass="14404">MPAIGLGLSGEIQRFWKQQFQGPLYDFEEFSRILAQRKMLENRSDTLKLGLLQVINERSLRLSIKEVYRLLEPGAELVVQNSSKMYNSLISEILVDTGLQLVSEFDKFPTSLQLDWRPLLIFQK</sequence>
<gene>
    <name evidence="1" type="ORF">HGG76_07965</name>
</gene>
<dbReference type="Proteomes" id="UP000558475">
    <property type="component" value="Unassembled WGS sequence"/>
</dbReference>
<reference evidence="1 2" key="1">
    <citation type="submission" date="2020-04" db="EMBL/GenBank/DDBJ databases">
        <title>Whole genome sequencing of clinical and environmental type strains of Ochrobactrum.</title>
        <authorList>
            <person name="Dharne M."/>
        </authorList>
    </citation>
    <scope>NUCLEOTIDE SEQUENCE [LARGE SCALE GENOMIC DNA]</scope>
    <source>
        <strain evidence="1 2">DSM 13340</strain>
    </source>
</reference>
<organism evidence="1 2">
    <name type="scientific">Brucella tritici</name>
    <dbReference type="NCBI Taxonomy" id="94626"/>
    <lineage>
        <taxon>Bacteria</taxon>
        <taxon>Pseudomonadati</taxon>
        <taxon>Pseudomonadota</taxon>
        <taxon>Alphaproteobacteria</taxon>
        <taxon>Hyphomicrobiales</taxon>
        <taxon>Brucellaceae</taxon>
        <taxon>Brucella/Ochrobactrum group</taxon>
        <taxon>Brucella</taxon>
    </lineage>
</organism>
<name>A0A7X6JBJ4_9HYPH</name>
<comment type="caution">
    <text evidence="1">The sequence shown here is derived from an EMBL/GenBank/DDBJ whole genome shotgun (WGS) entry which is preliminary data.</text>
</comment>
<protein>
    <submittedName>
        <fullName evidence="1">Uncharacterized protein</fullName>
    </submittedName>
</protein>
<accession>A0A7X6JBJ4</accession>
<evidence type="ECO:0000313" key="2">
    <source>
        <dbReference type="Proteomes" id="UP000558475"/>
    </source>
</evidence>
<dbReference type="AlphaFoldDB" id="A0A7X6JBJ4"/>